<evidence type="ECO:0000313" key="1">
    <source>
        <dbReference type="EMBL" id="RCN58682.1"/>
    </source>
</evidence>
<dbReference type="InterPro" id="IPR036249">
    <property type="entry name" value="Thioredoxin-like_sf"/>
</dbReference>
<dbReference type="SUPFAM" id="SSF52833">
    <property type="entry name" value="Thioredoxin-like"/>
    <property type="match status" value="1"/>
</dbReference>
<sequence>MKKRHGGLLYYRQHVFFCTNERADGRRCCQQQDARALRDYAKQRIKALGLAGPGGVRINTAGCMDRCEEGPVLVVYPEGIWYTYVDREDIDEILEQHIVGGRPVERLRLDRD</sequence>
<organism evidence="1 2">
    <name type="scientific">Acidiferrobacter thiooxydans</name>
    <dbReference type="NCBI Taxonomy" id="163359"/>
    <lineage>
        <taxon>Bacteria</taxon>
        <taxon>Pseudomonadati</taxon>
        <taxon>Pseudomonadota</taxon>
        <taxon>Gammaproteobacteria</taxon>
        <taxon>Acidiferrobacterales</taxon>
        <taxon>Acidiferrobacteraceae</taxon>
        <taxon>Acidiferrobacter</taxon>
    </lineage>
</organism>
<protein>
    <submittedName>
        <fullName evidence="1">2Fe-2S ferredoxin</fullName>
    </submittedName>
</protein>
<comment type="caution">
    <text evidence="1">The sequence shown here is derived from an EMBL/GenBank/DDBJ whole genome shotgun (WGS) entry which is preliminary data.</text>
</comment>
<dbReference type="STRING" id="163359.A9R16_02235"/>
<dbReference type="AlphaFoldDB" id="A0A1C2FZ74"/>
<dbReference type="Proteomes" id="UP000253250">
    <property type="component" value="Unassembled WGS sequence"/>
</dbReference>
<dbReference type="Gene3D" id="3.40.30.10">
    <property type="entry name" value="Glutaredoxin"/>
    <property type="match status" value="1"/>
</dbReference>
<dbReference type="EMBL" id="PSYR01000001">
    <property type="protein sequence ID" value="RCN58682.1"/>
    <property type="molecule type" value="Genomic_DNA"/>
</dbReference>
<dbReference type="RefSeq" id="WP_065971701.1">
    <property type="nucleotide sequence ID" value="NZ_CP080624.1"/>
</dbReference>
<gene>
    <name evidence="1" type="ORF">C4900_02565</name>
</gene>
<dbReference type="CDD" id="cd02980">
    <property type="entry name" value="TRX_Fd_family"/>
    <property type="match status" value="1"/>
</dbReference>
<name>A0A1C2FZ74_9GAMM</name>
<evidence type="ECO:0000313" key="2">
    <source>
        <dbReference type="Proteomes" id="UP000253250"/>
    </source>
</evidence>
<dbReference type="OrthoDB" id="9800597at2"/>
<accession>A0A1C2FZ74</accession>
<keyword evidence="2" id="KW-1185">Reference proteome</keyword>
<proteinExistence type="predicted"/>
<reference evidence="1 2" key="1">
    <citation type="submission" date="2018-02" db="EMBL/GenBank/DDBJ databases">
        <title>Insights into the biology of acidophilic members of the Acidiferrobacteraceae family derived from comparative genomic analyses.</title>
        <authorList>
            <person name="Issotta F."/>
            <person name="Thyssen C."/>
            <person name="Mena C."/>
            <person name="Moya A."/>
            <person name="Bellenberg S."/>
            <person name="Sproer C."/>
            <person name="Covarrubias P.C."/>
            <person name="Sand W."/>
            <person name="Quatrini R."/>
            <person name="Vera M."/>
        </authorList>
    </citation>
    <scope>NUCLEOTIDE SEQUENCE [LARGE SCALE GENOMIC DNA]</scope>
    <source>
        <strain evidence="2">m-1</strain>
    </source>
</reference>